<feature type="domain" description="Asparaginase/glutaminase C-terminal" evidence="4">
    <location>
        <begin position="280"/>
        <end position="381"/>
    </location>
</feature>
<dbReference type="SMART" id="SM00870">
    <property type="entry name" value="Asparaginase"/>
    <property type="match status" value="1"/>
</dbReference>
<comment type="similarity">
    <text evidence="1">Belongs to the asparaginase 1 family.</text>
</comment>
<keyword evidence="2" id="KW-0378">Hydrolase</keyword>
<dbReference type="CDD" id="cd08964">
    <property type="entry name" value="L-asparaginase_II"/>
    <property type="match status" value="1"/>
</dbReference>
<protein>
    <submittedName>
        <fullName evidence="5">Asparaginase</fullName>
    </submittedName>
</protein>
<dbReference type="Proteomes" id="UP001180551">
    <property type="component" value="Unassembled WGS sequence"/>
</dbReference>
<evidence type="ECO:0000313" key="5">
    <source>
        <dbReference type="EMBL" id="MDT0456817.1"/>
    </source>
</evidence>
<dbReference type="PRINTS" id="PR00139">
    <property type="entry name" value="ASNGLNASE"/>
</dbReference>
<accession>A0ABU2T6T9</accession>
<dbReference type="PROSITE" id="PS51732">
    <property type="entry name" value="ASN_GLN_ASE_3"/>
    <property type="match status" value="1"/>
</dbReference>
<dbReference type="PANTHER" id="PTHR11707">
    <property type="entry name" value="L-ASPARAGINASE"/>
    <property type="match status" value="1"/>
</dbReference>
<gene>
    <name evidence="5" type="ORF">RM550_13905</name>
</gene>
<dbReference type="PIRSF" id="PIRSF500176">
    <property type="entry name" value="L_ASNase"/>
    <property type="match status" value="1"/>
</dbReference>
<dbReference type="SUPFAM" id="SSF53774">
    <property type="entry name" value="Glutaminase/Asparaginase"/>
    <property type="match status" value="1"/>
</dbReference>
<evidence type="ECO:0000256" key="2">
    <source>
        <dbReference type="ARBA" id="ARBA00022801"/>
    </source>
</evidence>
<dbReference type="PIRSF" id="PIRSF001220">
    <property type="entry name" value="L-ASNase_gatD"/>
    <property type="match status" value="1"/>
</dbReference>
<dbReference type="Pfam" id="PF00710">
    <property type="entry name" value="Asparaginase"/>
    <property type="match status" value="1"/>
</dbReference>
<organism evidence="5 6">
    <name type="scientific">Streptomyces mooreae</name>
    <dbReference type="NCBI Taxonomy" id="3075523"/>
    <lineage>
        <taxon>Bacteria</taxon>
        <taxon>Bacillati</taxon>
        <taxon>Actinomycetota</taxon>
        <taxon>Actinomycetes</taxon>
        <taxon>Kitasatosporales</taxon>
        <taxon>Streptomycetaceae</taxon>
        <taxon>Streptomyces</taxon>
    </lineage>
</organism>
<proteinExistence type="inferred from homology"/>
<feature type="domain" description="L-asparaginase N-terminal" evidence="3">
    <location>
        <begin position="65"/>
        <end position="257"/>
    </location>
</feature>
<dbReference type="Pfam" id="PF17763">
    <property type="entry name" value="Asparaginase_C"/>
    <property type="match status" value="1"/>
</dbReference>
<name>A0ABU2T6T9_9ACTN</name>
<dbReference type="InterPro" id="IPR004550">
    <property type="entry name" value="AsnASE_II"/>
</dbReference>
<dbReference type="InterPro" id="IPR040919">
    <property type="entry name" value="Asparaginase_C"/>
</dbReference>
<reference evidence="5" key="1">
    <citation type="submission" date="2024-05" db="EMBL/GenBank/DDBJ databases">
        <title>30 novel species of actinomycetes from the DSMZ collection.</title>
        <authorList>
            <person name="Nouioui I."/>
        </authorList>
    </citation>
    <scope>NUCLEOTIDE SEQUENCE</scope>
    <source>
        <strain evidence="5">DSM 41527</strain>
    </source>
</reference>
<evidence type="ECO:0000256" key="1">
    <source>
        <dbReference type="ARBA" id="ARBA00010518"/>
    </source>
</evidence>
<sequence length="389" mass="41373">MSRGMPAEQSCGTVFTRTTQGQEVVKNPFRYSCGQCGGLGSNGSVPIGRFVEVIQMHPVFSARMNVVVIGMGGTISAVSEGRTGFETYEPGRLPVAELVNALRPEIDEIAEVGSEEFGAKSSGEYTILDYYDLSRRVDECLRHADAVVICSGTAALTELAYFLDLTVRSSKPVVLTGAMRPWTVLGSDGPPNLYNAVRLAASGRTHRLGTTVLLNDQILPARDATKTDALRLHAFSTSEYGALGTVDEKEIRLQRAPARPEEGVRTPFDLATIPRDGLPRIEIAGSYVDAGGEAITASVRAGAGGIVFAGVPSPRQLAAARATEHGVTFVAANGYGAGAMRVQSKQVDVISAGDLAPNKARILLMLARAVTSDQVRIRDWFATIGNAQF</sequence>
<dbReference type="Gene3D" id="3.40.50.1170">
    <property type="entry name" value="L-asparaginase, N-terminal domain"/>
    <property type="match status" value="1"/>
</dbReference>
<dbReference type="Gene3D" id="3.40.50.40">
    <property type="match status" value="1"/>
</dbReference>
<dbReference type="EMBL" id="JAVRFE010000015">
    <property type="protein sequence ID" value="MDT0456817.1"/>
    <property type="molecule type" value="Genomic_DNA"/>
</dbReference>
<dbReference type="InterPro" id="IPR037152">
    <property type="entry name" value="L-asparaginase_N_sf"/>
</dbReference>
<evidence type="ECO:0000259" key="4">
    <source>
        <dbReference type="Pfam" id="PF17763"/>
    </source>
</evidence>
<keyword evidence="6" id="KW-1185">Reference proteome</keyword>
<evidence type="ECO:0000313" key="6">
    <source>
        <dbReference type="Proteomes" id="UP001180551"/>
    </source>
</evidence>
<dbReference type="InterPro" id="IPR036152">
    <property type="entry name" value="Asp/glu_Ase-like_sf"/>
</dbReference>
<evidence type="ECO:0000259" key="3">
    <source>
        <dbReference type="Pfam" id="PF00710"/>
    </source>
</evidence>
<dbReference type="InterPro" id="IPR027474">
    <property type="entry name" value="L-asparaginase_N"/>
</dbReference>
<dbReference type="InterPro" id="IPR027473">
    <property type="entry name" value="L-asparaginase_C"/>
</dbReference>
<dbReference type="InterPro" id="IPR006034">
    <property type="entry name" value="Asparaginase/glutaminase-like"/>
</dbReference>
<dbReference type="PANTHER" id="PTHR11707:SF28">
    <property type="entry name" value="60 KDA LYSOPHOSPHOLIPASE"/>
    <property type="match status" value="1"/>
</dbReference>
<comment type="caution">
    <text evidence="5">The sequence shown here is derived from an EMBL/GenBank/DDBJ whole genome shotgun (WGS) entry which is preliminary data.</text>
</comment>